<dbReference type="InterPro" id="IPR002938">
    <property type="entry name" value="FAD-bd"/>
</dbReference>
<dbReference type="Proteomes" id="UP000078596">
    <property type="component" value="Chromosome"/>
</dbReference>
<keyword evidence="6" id="KW-0560">Oxidoreductase</keyword>
<dbReference type="Gene3D" id="3.50.50.60">
    <property type="entry name" value="FAD/NAD(P)-binding domain"/>
    <property type="match status" value="2"/>
</dbReference>
<dbReference type="PANTHER" id="PTHR43876">
    <property type="entry name" value="UBIQUINONE BIOSYNTHESIS MONOOXYGENASE COQ6, MITOCHONDRIAL"/>
    <property type="match status" value="1"/>
</dbReference>
<dbReference type="UniPathway" id="UPA00232"/>
<dbReference type="EMBL" id="CP016027">
    <property type="protein sequence ID" value="ANJ68233.1"/>
    <property type="molecule type" value="Genomic_DNA"/>
</dbReference>
<proteinExistence type="inferred from homology"/>
<dbReference type="InterPro" id="IPR010971">
    <property type="entry name" value="UbiH/COQ6"/>
</dbReference>
<evidence type="ECO:0000259" key="8">
    <source>
        <dbReference type="Pfam" id="PF01494"/>
    </source>
</evidence>
<evidence type="ECO:0000256" key="1">
    <source>
        <dbReference type="ARBA" id="ARBA00001974"/>
    </source>
</evidence>
<dbReference type="InterPro" id="IPR051205">
    <property type="entry name" value="UbiH/COQ6_monooxygenase"/>
</dbReference>
<evidence type="ECO:0000313" key="10">
    <source>
        <dbReference type="Proteomes" id="UP000078596"/>
    </source>
</evidence>
<dbReference type="GO" id="GO:0006744">
    <property type="term" value="P:ubiquinone biosynthetic process"/>
    <property type="evidence" value="ECO:0007669"/>
    <property type="project" value="UniProtKB-UniPathway"/>
</dbReference>
<reference evidence="9 10" key="1">
    <citation type="submission" date="2016-06" db="EMBL/GenBank/DDBJ databases">
        <title>Insight into the functional genes involving in sulfur oxidation in Pearl River water.</title>
        <authorList>
            <person name="Luo J."/>
            <person name="Tan X."/>
            <person name="Lin W."/>
        </authorList>
    </citation>
    <scope>NUCLEOTIDE SEQUENCE [LARGE SCALE GENOMIC DNA]</scope>
    <source>
        <strain evidence="9 10">LS2</strain>
    </source>
</reference>
<evidence type="ECO:0000256" key="4">
    <source>
        <dbReference type="ARBA" id="ARBA00022630"/>
    </source>
</evidence>
<evidence type="ECO:0000313" key="9">
    <source>
        <dbReference type="EMBL" id="ANJ68233.1"/>
    </source>
</evidence>
<dbReference type="Pfam" id="PF01494">
    <property type="entry name" value="FAD_binding_3"/>
    <property type="match status" value="1"/>
</dbReference>
<gene>
    <name evidence="9" type="ORF">A9404_02565</name>
</gene>
<dbReference type="AlphaFoldDB" id="A0A191ZK68"/>
<keyword evidence="7" id="KW-0503">Monooxygenase</keyword>
<comment type="pathway">
    <text evidence="2">Cofactor biosynthesis; ubiquinone biosynthesis.</text>
</comment>
<evidence type="ECO:0000256" key="5">
    <source>
        <dbReference type="ARBA" id="ARBA00022827"/>
    </source>
</evidence>
<dbReference type="GO" id="GO:0008681">
    <property type="term" value="F:2-octaprenyl-6-methoxyphenol hydroxylase activity"/>
    <property type="evidence" value="ECO:0007669"/>
    <property type="project" value="TreeGrafter"/>
</dbReference>
<keyword evidence="5" id="KW-0274">FAD</keyword>
<evidence type="ECO:0000256" key="6">
    <source>
        <dbReference type="ARBA" id="ARBA00023002"/>
    </source>
</evidence>
<keyword evidence="4" id="KW-0285">Flavoprotein</keyword>
<keyword evidence="10" id="KW-1185">Reference proteome</keyword>
<evidence type="ECO:0000256" key="7">
    <source>
        <dbReference type="ARBA" id="ARBA00023033"/>
    </source>
</evidence>
<evidence type="ECO:0000256" key="2">
    <source>
        <dbReference type="ARBA" id="ARBA00004749"/>
    </source>
</evidence>
<protein>
    <recommendedName>
        <fullName evidence="8">FAD-binding domain-containing protein</fullName>
    </recommendedName>
</protein>
<comment type="cofactor">
    <cofactor evidence="1">
        <name>FAD</name>
        <dbReference type="ChEBI" id="CHEBI:57692"/>
    </cofactor>
</comment>
<dbReference type="GO" id="GO:0071949">
    <property type="term" value="F:FAD binding"/>
    <property type="evidence" value="ECO:0007669"/>
    <property type="project" value="InterPro"/>
</dbReference>
<dbReference type="SUPFAM" id="SSF51905">
    <property type="entry name" value="FAD/NAD(P)-binding domain"/>
    <property type="match status" value="1"/>
</dbReference>
<comment type="similarity">
    <text evidence="3">Belongs to the UbiH/COQ6 family.</text>
</comment>
<dbReference type="KEGG" id="haz:A9404_02565"/>
<dbReference type="InterPro" id="IPR036188">
    <property type="entry name" value="FAD/NAD-bd_sf"/>
</dbReference>
<dbReference type="PANTHER" id="PTHR43876:SF8">
    <property type="entry name" value="2-OCTAPRENYL-6-METHOXYPHENOL HYDROXYLASE"/>
    <property type="match status" value="1"/>
</dbReference>
<accession>A0A191ZK68</accession>
<dbReference type="PRINTS" id="PR00420">
    <property type="entry name" value="RNGMNOXGNASE"/>
</dbReference>
<organism evidence="9 10">
    <name type="scientific">Halothiobacillus diazotrophicus</name>
    <dbReference type="NCBI Taxonomy" id="1860122"/>
    <lineage>
        <taxon>Bacteria</taxon>
        <taxon>Pseudomonadati</taxon>
        <taxon>Pseudomonadota</taxon>
        <taxon>Gammaproteobacteria</taxon>
        <taxon>Chromatiales</taxon>
        <taxon>Halothiobacillaceae</taxon>
        <taxon>Halothiobacillus</taxon>
    </lineage>
</organism>
<sequence length="397" mass="42872">MEQDIVIVGGGMVGSVLAHALSRDGWRVTVLERATKGHSPSFDHRLTALSDASWRYLDDIGLIDSAADRRAQPICEVRVTDHGHFGMTRITTANNGGVALGRVMGNRALGEAIERARERSGTSGAIHMLQPAGYLGHQLEGTGTAGRIRVDIDYQGSSHTLTARLLIAADGAGSTVRAATEVPVATQAYGQTAIVCTALPARAHHGVAFECFTRGGPLAILPAPDGRVSVVWVNRDEQVSELTHLSDEDFARRLDHLFRHRLGGFSQLTPRHAYPLNLVTAQDLIEDRLVILGNAAHALHPVAGQGFNLCLRDVRDLAVHLRADRGEFVDPGDPARLAAYAEQRRSDYRRTIGLTDRLVRGFSLDLPGLGMVRGAILSAFDGLVPAKNRLVRLTRGL</sequence>
<dbReference type="NCBIfam" id="TIGR01988">
    <property type="entry name" value="Ubi-OHases"/>
    <property type="match status" value="1"/>
</dbReference>
<feature type="domain" description="FAD-binding" evidence="8">
    <location>
        <begin position="4"/>
        <end position="346"/>
    </location>
</feature>
<dbReference type="STRING" id="1860122.A9404_02565"/>
<name>A0A191ZK68_9GAMM</name>
<evidence type="ECO:0000256" key="3">
    <source>
        <dbReference type="ARBA" id="ARBA00005349"/>
    </source>
</evidence>